<dbReference type="EMBL" id="CP150484">
    <property type="protein sequence ID" value="WYW19705.1"/>
    <property type="molecule type" value="Genomic_DNA"/>
</dbReference>
<keyword evidence="2" id="KW-1185">Reference proteome</keyword>
<reference evidence="1" key="1">
    <citation type="submission" date="2023-10" db="EMBL/GenBank/DDBJ databases">
        <title>Whole genome sequencing of actinobacterial strain Amycolatopsis sp. (BCA-696) identifies the underlying plant growth-promoting genes.</title>
        <authorList>
            <person name="Gandham P."/>
            <person name="Vadla N."/>
            <person name="Saji A."/>
            <person name="Srinivas V."/>
            <person name="Ruperao P."/>
            <person name="Selvanayagam S."/>
            <person name="Saxena R.K."/>
            <person name="Rathore A."/>
            <person name="Gopalakrishnan S."/>
            <person name="Thakur V."/>
        </authorList>
    </citation>
    <scope>NUCLEOTIDE SEQUENCE</scope>
    <source>
        <strain evidence="1">BCA-696</strain>
    </source>
</reference>
<evidence type="ECO:0000313" key="1">
    <source>
        <dbReference type="EMBL" id="WYW19705.1"/>
    </source>
</evidence>
<accession>A0ACD5BKA1</accession>
<name>A0ACD5BKA1_9PSEU</name>
<sequence length="56" mass="6293">MRANVSRVLLGAFDDDPVEAARKAHWAAGYVIRRDRAAQLRLEVLDRCRRAASLEG</sequence>
<dbReference type="Proteomes" id="UP001456344">
    <property type="component" value="Chromosome"/>
</dbReference>
<evidence type="ECO:0000313" key="2">
    <source>
        <dbReference type="Proteomes" id="UP001456344"/>
    </source>
</evidence>
<proteinExistence type="predicted"/>
<protein>
    <submittedName>
        <fullName evidence="1">Uncharacterized protein</fullName>
    </submittedName>
</protein>
<organism evidence="1 2">
    <name type="scientific">Amycolatopsis coloradensis</name>
    <dbReference type="NCBI Taxonomy" id="76021"/>
    <lineage>
        <taxon>Bacteria</taxon>
        <taxon>Bacillati</taxon>
        <taxon>Actinomycetota</taxon>
        <taxon>Actinomycetes</taxon>
        <taxon>Pseudonocardiales</taxon>
        <taxon>Pseudonocardiaceae</taxon>
        <taxon>Amycolatopsis</taxon>
    </lineage>
</organism>
<gene>
    <name evidence="1" type="ORF">LCL61_29585</name>
</gene>